<dbReference type="SMART" id="SM00530">
    <property type="entry name" value="HTH_XRE"/>
    <property type="match status" value="1"/>
</dbReference>
<dbReference type="PANTHER" id="PTHR43236:SF1">
    <property type="entry name" value="BLL7220 PROTEIN"/>
    <property type="match status" value="1"/>
</dbReference>
<feature type="domain" description="HTH cro/C1-type" evidence="2">
    <location>
        <begin position="6"/>
        <end position="62"/>
    </location>
</feature>
<evidence type="ECO:0000256" key="1">
    <source>
        <dbReference type="ARBA" id="ARBA00007227"/>
    </source>
</evidence>
<dbReference type="InterPro" id="IPR001387">
    <property type="entry name" value="Cro/C1-type_HTH"/>
</dbReference>
<dbReference type="PROSITE" id="PS50943">
    <property type="entry name" value="HTH_CROC1"/>
    <property type="match status" value="1"/>
</dbReference>
<dbReference type="InterPro" id="IPR010359">
    <property type="entry name" value="IrrE_HExxH"/>
</dbReference>
<sequence length="365" mass="41521">MIGTRIKLARKKAGYSLRGLAEAMGGKVSAQAIGKYERGEMTPSSDVLIALSKALGVTLAYLMDSQGIELTAVDFRTKASTTAKDRARVETEVIEWVERYLQIEQILELEGNNWKQPFEQLKVIHSIEESEDLANSLRNHWKLGFDPIPNMTELLEEKGLKVLIVDLPNAVSGFTCLVKRPAGLCDLPVIVVNKKCSLERRRLTLAHELCHRLIDPQYLSAKDEEKAATRFAGAFLMPRFHLEKEVGKHRHSLGYQELIYLKRMYRVSGAALLVRLRDIGIIESSVLTYMFQSVARNWRTQEPEELEPENKRGEYEQPRRFERLCYRALAEDLISLIKASELLRTRVENVEIGLKGPQLSDANSR</sequence>
<gene>
    <name evidence="3" type="ORF">WJM97_14720</name>
</gene>
<dbReference type="Proteomes" id="UP001483337">
    <property type="component" value="Chromosome"/>
</dbReference>
<accession>A0ABZ2UPB6</accession>
<dbReference type="EMBL" id="CP150886">
    <property type="protein sequence ID" value="WZB86645.1"/>
    <property type="molecule type" value="Genomic_DNA"/>
</dbReference>
<proteinExistence type="inferred from homology"/>
<reference evidence="3 4" key="1">
    <citation type="submission" date="2024-04" db="EMBL/GenBank/DDBJ databases">
        <title>Okeanomitos corallinicola gen. &amp; sp. nov. (Nostocales, Cyanobacteria), a new toxic marine heterocyst-forming cyanobacterium from a coral reef.</title>
        <authorList>
            <person name="Li H."/>
            <person name="Li R."/>
            <person name="Kang J."/>
            <person name="Hii K.S."/>
            <person name="Mohamed H.F."/>
            <person name="Xu X."/>
            <person name="Luo Z."/>
        </authorList>
    </citation>
    <scope>NUCLEOTIDE SEQUENCE [LARGE SCALE GENOMIC DNA]</scope>
    <source>
        <strain evidence="3 4">TIOX110</strain>
    </source>
</reference>
<dbReference type="Gene3D" id="1.10.10.2910">
    <property type="match status" value="1"/>
</dbReference>
<dbReference type="Gene3D" id="1.10.260.40">
    <property type="entry name" value="lambda repressor-like DNA-binding domains"/>
    <property type="match status" value="1"/>
</dbReference>
<dbReference type="SUPFAM" id="SSF47413">
    <property type="entry name" value="lambda repressor-like DNA-binding domains"/>
    <property type="match status" value="1"/>
</dbReference>
<dbReference type="InterPro" id="IPR010982">
    <property type="entry name" value="Lambda_DNA-bd_dom_sf"/>
</dbReference>
<evidence type="ECO:0000313" key="3">
    <source>
        <dbReference type="EMBL" id="WZB86645.1"/>
    </source>
</evidence>
<organism evidence="3 4">
    <name type="scientific">Okeanomitos corallinicola TIOX110</name>
    <dbReference type="NCBI Taxonomy" id="3133117"/>
    <lineage>
        <taxon>Bacteria</taxon>
        <taxon>Bacillati</taxon>
        <taxon>Cyanobacteriota</taxon>
        <taxon>Cyanophyceae</taxon>
        <taxon>Nostocales</taxon>
        <taxon>Aphanizomenonaceae</taxon>
        <taxon>Okeanomitos</taxon>
    </lineage>
</organism>
<dbReference type="CDD" id="cd00093">
    <property type="entry name" value="HTH_XRE"/>
    <property type="match status" value="1"/>
</dbReference>
<dbReference type="PANTHER" id="PTHR43236">
    <property type="entry name" value="ANTITOXIN HIGA1"/>
    <property type="match status" value="1"/>
</dbReference>
<dbReference type="InterPro" id="IPR052345">
    <property type="entry name" value="Rad_response_metalloprotease"/>
</dbReference>
<protein>
    <submittedName>
        <fullName evidence="3">Helix-turn-helix domain-containing protein</fullName>
    </submittedName>
</protein>
<dbReference type="RefSeq" id="WP_353929559.1">
    <property type="nucleotide sequence ID" value="NZ_CP150886.1"/>
</dbReference>
<evidence type="ECO:0000313" key="4">
    <source>
        <dbReference type="Proteomes" id="UP001483337"/>
    </source>
</evidence>
<comment type="similarity">
    <text evidence="1">Belongs to the short-chain fatty acyl-CoA assimilation regulator (ScfR) family.</text>
</comment>
<evidence type="ECO:0000259" key="2">
    <source>
        <dbReference type="PROSITE" id="PS50943"/>
    </source>
</evidence>
<name>A0ABZ2UPB6_9CYAN</name>
<dbReference type="Pfam" id="PF06114">
    <property type="entry name" value="Peptidase_M78"/>
    <property type="match status" value="1"/>
</dbReference>
<keyword evidence="4" id="KW-1185">Reference proteome</keyword>
<dbReference type="Pfam" id="PF01381">
    <property type="entry name" value="HTH_3"/>
    <property type="match status" value="1"/>
</dbReference>